<gene>
    <name evidence="2" type="ORF">GRF29_28g2367413</name>
</gene>
<reference evidence="2 3" key="1">
    <citation type="submission" date="2021-02" db="EMBL/GenBank/DDBJ databases">
        <title>Genome assembly of Pseudopithomyces chartarum.</title>
        <authorList>
            <person name="Jauregui R."/>
            <person name="Singh J."/>
            <person name="Voisey C."/>
        </authorList>
    </citation>
    <scope>NUCLEOTIDE SEQUENCE [LARGE SCALE GENOMIC DNA]</scope>
    <source>
        <strain evidence="2 3">AGR01</strain>
    </source>
</reference>
<proteinExistence type="predicted"/>
<evidence type="ECO:0000313" key="2">
    <source>
        <dbReference type="EMBL" id="KAK3214200.1"/>
    </source>
</evidence>
<feature type="region of interest" description="Disordered" evidence="1">
    <location>
        <begin position="282"/>
        <end position="314"/>
    </location>
</feature>
<sequence length="408" mass="44801">MGEFVSEAELQGVKHMDDNDGIRDFSQPIRFDLQTGKPKKTVDIGRDGTSLSLDPYGRILQASTFHPVHGIVVAVPFAQFDGSQFHCPAYVRSYRKRMLQCIQDDGPGLGFDIGSRVDQVWVNIPEANVATFTFSVDTSIDIFLRVEVLEGGDILQSVIATNMSSKSADLLWSVNLSASLNRASYGQLTEGGPIPLPRSHNVLLPGSYDRVNIVNPDLGAQLAFSFDTDDINQPSGWPSNGLETYDHPLDLRIPQRLHLTPLSSHTIDCKFRLLPHTQPHSFTSLPRKPQIHPKNSDHNTSPSPSPSPWKQPTTPTTYILRRATDYILSACTIPVSPLATCIITDHVALPLGWNRDNYWQLRLLEASSHLGVLSSRKTTRVLASVVPGDGEAEGWRGVPIGSAVLSVA</sequence>
<dbReference type="AlphaFoldDB" id="A0AAN6M2S2"/>
<dbReference type="EMBL" id="WVTA01000004">
    <property type="protein sequence ID" value="KAK3214200.1"/>
    <property type="molecule type" value="Genomic_DNA"/>
</dbReference>
<organism evidence="2 3">
    <name type="scientific">Pseudopithomyces chartarum</name>
    <dbReference type="NCBI Taxonomy" id="1892770"/>
    <lineage>
        <taxon>Eukaryota</taxon>
        <taxon>Fungi</taxon>
        <taxon>Dikarya</taxon>
        <taxon>Ascomycota</taxon>
        <taxon>Pezizomycotina</taxon>
        <taxon>Dothideomycetes</taxon>
        <taxon>Pleosporomycetidae</taxon>
        <taxon>Pleosporales</taxon>
        <taxon>Massarineae</taxon>
        <taxon>Didymosphaeriaceae</taxon>
        <taxon>Pseudopithomyces</taxon>
    </lineage>
</organism>
<evidence type="ECO:0000256" key="1">
    <source>
        <dbReference type="SAM" id="MobiDB-lite"/>
    </source>
</evidence>
<protein>
    <submittedName>
        <fullName evidence="2">Uncharacterized protein</fullName>
    </submittedName>
</protein>
<keyword evidence="3" id="KW-1185">Reference proteome</keyword>
<evidence type="ECO:0000313" key="3">
    <source>
        <dbReference type="Proteomes" id="UP001280581"/>
    </source>
</evidence>
<dbReference type="Proteomes" id="UP001280581">
    <property type="component" value="Unassembled WGS sequence"/>
</dbReference>
<comment type="caution">
    <text evidence="2">The sequence shown here is derived from an EMBL/GenBank/DDBJ whole genome shotgun (WGS) entry which is preliminary data.</text>
</comment>
<accession>A0AAN6M2S2</accession>
<name>A0AAN6M2S2_9PLEO</name>